<feature type="transmembrane region" description="Helical" evidence="1">
    <location>
        <begin position="203"/>
        <end position="223"/>
    </location>
</feature>
<dbReference type="GO" id="GO:0080120">
    <property type="term" value="P:CAAX-box protein maturation"/>
    <property type="evidence" value="ECO:0007669"/>
    <property type="project" value="UniProtKB-ARBA"/>
</dbReference>
<dbReference type="InterPro" id="IPR052710">
    <property type="entry name" value="CAAX_protease"/>
</dbReference>
<accession>A0A2S7FEP6</accession>
<dbReference type="PANTHER" id="PTHR36435">
    <property type="entry name" value="SLR1288 PROTEIN"/>
    <property type="match status" value="1"/>
</dbReference>
<feature type="transmembrane region" description="Helical" evidence="1">
    <location>
        <begin position="83"/>
        <end position="107"/>
    </location>
</feature>
<feature type="transmembrane region" description="Helical" evidence="1">
    <location>
        <begin position="243"/>
        <end position="264"/>
    </location>
</feature>
<dbReference type="GO" id="GO:0004175">
    <property type="term" value="F:endopeptidase activity"/>
    <property type="evidence" value="ECO:0007669"/>
    <property type="project" value="UniProtKB-ARBA"/>
</dbReference>
<dbReference type="RefSeq" id="WP_043663781.1">
    <property type="nucleotide sequence ID" value="NZ_JSEG01000008.1"/>
</dbReference>
<organism evidence="3 4">
    <name type="scientific">Clostridium butyricum</name>
    <dbReference type="NCBI Taxonomy" id="1492"/>
    <lineage>
        <taxon>Bacteria</taxon>
        <taxon>Bacillati</taxon>
        <taxon>Bacillota</taxon>
        <taxon>Clostridia</taxon>
        <taxon>Eubacteriales</taxon>
        <taxon>Clostridiaceae</taxon>
        <taxon>Clostridium</taxon>
    </lineage>
</organism>
<keyword evidence="1" id="KW-0472">Membrane</keyword>
<proteinExistence type="predicted"/>
<evidence type="ECO:0000256" key="1">
    <source>
        <dbReference type="SAM" id="Phobius"/>
    </source>
</evidence>
<gene>
    <name evidence="3" type="ORF">AWN73_08165</name>
</gene>
<protein>
    <recommendedName>
        <fullName evidence="2">CAAX prenyl protease 2/Lysostaphin resistance protein A-like domain-containing protein</fullName>
    </recommendedName>
</protein>
<keyword evidence="1" id="KW-1133">Transmembrane helix</keyword>
<keyword evidence="1" id="KW-0812">Transmembrane</keyword>
<feature type="transmembrane region" description="Helical" evidence="1">
    <location>
        <begin position="12"/>
        <end position="37"/>
    </location>
</feature>
<name>A0A2S7FEP6_CLOBU</name>
<dbReference type="EMBL" id="LRDH01000035">
    <property type="protein sequence ID" value="PPV17285.1"/>
    <property type="molecule type" value="Genomic_DNA"/>
</dbReference>
<sequence length="269" mass="30249">MGNNRITIFTCLKILILLTITALVSIFICVIIAEIFKLDTLDFLAPDISEIISVICVLIYLYKKFDITLNFLLNLKEFNLKTLILILLMFFSSYIVINLITTNIIKITSVIQTVPEHNDGLNQISNLALLFFFVRLIIIGPIIEEIFFRGIFLLKLKDNCNTIVALTLSTFLFAIFHSPGYGQISAFITGLLLSIITLKTNGIFYSIIGHILFNSLTTIFGVISNANNNIVKLANGSFYFNNVINIISIVIFITTSFIIFKVPLDKVKS</sequence>
<dbReference type="InterPro" id="IPR003675">
    <property type="entry name" value="Rce1/LyrA-like_dom"/>
</dbReference>
<dbReference type="Pfam" id="PF02517">
    <property type="entry name" value="Rce1-like"/>
    <property type="match status" value="1"/>
</dbReference>
<feature type="transmembrane region" description="Helical" evidence="1">
    <location>
        <begin position="43"/>
        <end position="62"/>
    </location>
</feature>
<comment type="caution">
    <text evidence="3">The sequence shown here is derived from an EMBL/GenBank/DDBJ whole genome shotgun (WGS) entry which is preliminary data.</text>
</comment>
<feature type="transmembrane region" description="Helical" evidence="1">
    <location>
        <begin position="127"/>
        <end position="148"/>
    </location>
</feature>
<reference evidence="3 4" key="1">
    <citation type="submission" date="2016-01" db="EMBL/GenBank/DDBJ databases">
        <title>Characterization of the Clostridium difficile lineages that are prevalent in Hong Kong and China.</title>
        <authorList>
            <person name="Kwok J.S.-L."/>
            <person name="Lam W.-Y."/>
            <person name="Ip M."/>
            <person name="Chan T.-F."/>
            <person name="Hawkey P.M."/>
            <person name="Tsui S.K.-W."/>
        </authorList>
    </citation>
    <scope>NUCLEOTIDE SEQUENCE [LARGE SCALE GENOMIC DNA]</scope>
    <source>
        <strain evidence="3 4">300064</strain>
    </source>
</reference>
<feature type="domain" description="CAAX prenyl protease 2/Lysostaphin resistance protein A-like" evidence="2">
    <location>
        <begin position="128"/>
        <end position="215"/>
    </location>
</feature>
<dbReference type="AlphaFoldDB" id="A0A2S7FEP6"/>
<evidence type="ECO:0000259" key="2">
    <source>
        <dbReference type="Pfam" id="PF02517"/>
    </source>
</evidence>
<evidence type="ECO:0000313" key="4">
    <source>
        <dbReference type="Proteomes" id="UP000238081"/>
    </source>
</evidence>
<dbReference type="Proteomes" id="UP000238081">
    <property type="component" value="Unassembled WGS sequence"/>
</dbReference>
<dbReference type="PANTHER" id="PTHR36435:SF1">
    <property type="entry name" value="CAAX AMINO TERMINAL PROTEASE FAMILY PROTEIN"/>
    <property type="match status" value="1"/>
</dbReference>
<evidence type="ECO:0000313" key="3">
    <source>
        <dbReference type="EMBL" id="PPV17285.1"/>
    </source>
</evidence>